<evidence type="ECO:0000313" key="3">
    <source>
        <dbReference type="Proteomes" id="UP000239724"/>
    </source>
</evidence>
<accession>A0A2S6N0C9</accession>
<feature type="transmembrane region" description="Helical" evidence="1">
    <location>
        <begin position="20"/>
        <end position="40"/>
    </location>
</feature>
<evidence type="ECO:0000313" key="2">
    <source>
        <dbReference type="EMBL" id="PPQ28049.1"/>
    </source>
</evidence>
<feature type="transmembrane region" description="Helical" evidence="1">
    <location>
        <begin position="139"/>
        <end position="160"/>
    </location>
</feature>
<keyword evidence="1" id="KW-0472">Membrane</keyword>
<evidence type="ECO:0000256" key="1">
    <source>
        <dbReference type="SAM" id="Phobius"/>
    </source>
</evidence>
<feature type="transmembrane region" description="Helical" evidence="1">
    <location>
        <begin position="47"/>
        <end position="65"/>
    </location>
</feature>
<dbReference type="PANTHER" id="PTHR37314:SF4">
    <property type="entry name" value="UPF0700 TRANSMEMBRANE PROTEIN YOAK"/>
    <property type="match status" value="1"/>
</dbReference>
<dbReference type="InterPro" id="IPR010699">
    <property type="entry name" value="DUF1275"/>
</dbReference>
<gene>
    <name evidence="2" type="ORF">CCS01_25620</name>
</gene>
<feature type="transmembrane region" description="Helical" evidence="1">
    <location>
        <begin position="202"/>
        <end position="219"/>
    </location>
</feature>
<comment type="caution">
    <text evidence="2">The sequence shown here is derived from an EMBL/GenBank/DDBJ whole genome shotgun (WGS) entry which is preliminary data.</text>
</comment>
<feature type="transmembrane region" description="Helical" evidence="1">
    <location>
        <begin position="172"/>
        <end position="196"/>
    </location>
</feature>
<evidence type="ECO:0008006" key="4">
    <source>
        <dbReference type="Google" id="ProtNLM"/>
    </source>
</evidence>
<feature type="transmembrane region" description="Helical" evidence="1">
    <location>
        <begin position="100"/>
        <end position="119"/>
    </location>
</feature>
<reference evidence="2 3" key="1">
    <citation type="journal article" date="2018" name="Arch. Microbiol.">
        <title>New insights into the metabolic potential of the phototrophic purple bacterium Rhodopila globiformis DSM 161(T) from its draft genome sequence and evidence for a vanadium-dependent nitrogenase.</title>
        <authorList>
            <person name="Imhoff J.F."/>
            <person name="Rahn T."/>
            <person name="Kunzel S."/>
            <person name="Neulinger S.C."/>
        </authorList>
    </citation>
    <scope>NUCLEOTIDE SEQUENCE [LARGE SCALE GENOMIC DNA]</scope>
    <source>
        <strain evidence="2 3">DSM 161</strain>
    </source>
</reference>
<keyword evidence="1" id="KW-0812">Transmembrane</keyword>
<organism evidence="2 3">
    <name type="scientific">Rhodopila globiformis</name>
    <name type="common">Rhodopseudomonas globiformis</name>
    <dbReference type="NCBI Taxonomy" id="1071"/>
    <lineage>
        <taxon>Bacteria</taxon>
        <taxon>Pseudomonadati</taxon>
        <taxon>Pseudomonadota</taxon>
        <taxon>Alphaproteobacteria</taxon>
        <taxon>Acetobacterales</taxon>
        <taxon>Acetobacteraceae</taxon>
        <taxon>Rhodopila</taxon>
    </lineage>
</organism>
<feature type="transmembrane region" description="Helical" evidence="1">
    <location>
        <begin position="71"/>
        <end position="93"/>
    </location>
</feature>
<dbReference type="Proteomes" id="UP000239724">
    <property type="component" value="Unassembled WGS sequence"/>
</dbReference>
<keyword evidence="3" id="KW-1185">Reference proteome</keyword>
<dbReference type="AlphaFoldDB" id="A0A2S6N0C9"/>
<protein>
    <recommendedName>
        <fullName evidence="4">DUF1275 family protein</fullName>
    </recommendedName>
</protein>
<proteinExistence type="predicted"/>
<keyword evidence="1" id="KW-1133">Transmembrane helix</keyword>
<dbReference type="EMBL" id="NHRY01000250">
    <property type="protein sequence ID" value="PPQ28049.1"/>
    <property type="molecule type" value="Genomic_DNA"/>
</dbReference>
<dbReference type="PANTHER" id="PTHR37314">
    <property type="entry name" value="SLR0142 PROTEIN"/>
    <property type="match status" value="1"/>
</dbReference>
<sequence>MTRAGVTRAGVTREGGQPDAVAFLLACAMAFLAGATDVCGLFRLRDLFVSFMSGNTTMLALALGQGHLGRAMMIAGLIGLFMAGAFVGTVIAVMAGRRHLGVVTLVVAVMLAAAAFRPVTTAGVLAVAMGILNAAMHRAGAVGVSLTYVTGVLVKFAQGLGHVACGRPPDPFWYLQGVLWLALLAGAAAATLALLARPIGNVLLALSLLALLLALVAAFRPERPE</sequence>
<name>A0A2S6N0C9_RHOGL</name>
<dbReference type="Pfam" id="PF06912">
    <property type="entry name" value="DUF1275"/>
    <property type="match status" value="1"/>
</dbReference>